<keyword evidence="1" id="KW-0472">Membrane</keyword>
<sequence length="283" mass="33064">MFYLLFFCIHLIKSTPVEGENFTSHINQLEPLANYTDFSCQKLEISFDPTVQAICNNKKQVSFNLTDLGYFGAEIYSELIIENYTVAEIDIDDYVLQIGDSVYFRRNSTVKFVNFWNFSLIQTFLNMHQNVKVTPWVSLQWNHFHKQSQNICAWDQDSFYDNFKDNKLFIRDMLLETMKETNWTKLCMNGDGWLIYHEKQDEKIVEEEEVHEIALLYALIITILIIILVVLSLFLIAFFRYKRGMTKKRPVENEFCLSMSSSSSSNSSSGSGSKLNILINSYP</sequence>
<keyword evidence="1" id="KW-1133">Transmembrane helix</keyword>
<organism evidence="3 4">
    <name type="scientific">Tritrichomonas musculus</name>
    <dbReference type="NCBI Taxonomy" id="1915356"/>
    <lineage>
        <taxon>Eukaryota</taxon>
        <taxon>Metamonada</taxon>
        <taxon>Parabasalia</taxon>
        <taxon>Tritrichomonadida</taxon>
        <taxon>Tritrichomonadidae</taxon>
        <taxon>Tritrichomonas</taxon>
    </lineage>
</organism>
<accession>A0ABR2HNF0</accession>
<evidence type="ECO:0000256" key="1">
    <source>
        <dbReference type="SAM" id="Phobius"/>
    </source>
</evidence>
<gene>
    <name evidence="3" type="ORF">M9Y10_018250</name>
</gene>
<feature type="signal peptide" evidence="2">
    <location>
        <begin position="1"/>
        <end position="19"/>
    </location>
</feature>
<dbReference type="Proteomes" id="UP001470230">
    <property type="component" value="Unassembled WGS sequence"/>
</dbReference>
<keyword evidence="4" id="KW-1185">Reference proteome</keyword>
<proteinExistence type="predicted"/>
<keyword evidence="1" id="KW-0812">Transmembrane</keyword>
<dbReference type="EMBL" id="JAPFFF010000024">
    <property type="protein sequence ID" value="KAK8850138.1"/>
    <property type="molecule type" value="Genomic_DNA"/>
</dbReference>
<keyword evidence="2" id="KW-0732">Signal</keyword>
<feature type="chain" id="PRO_5046148849" evidence="2">
    <location>
        <begin position="20"/>
        <end position="283"/>
    </location>
</feature>
<evidence type="ECO:0000313" key="4">
    <source>
        <dbReference type="Proteomes" id="UP001470230"/>
    </source>
</evidence>
<evidence type="ECO:0000313" key="3">
    <source>
        <dbReference type="EMBL" id="KAK8850138.1"/>
    </source>
</evidence>
<evidence type="ECO:0000256" key="2">
    <source>
        <dbReference type="SAM" id="SignalP"/>
    </source>
</evidence>
<name>A0ABR2HNF0_9EUKA</name>
<reference evidence="3 4" key="1">
    <citation type="submission" date="2024-04" db="EMBL/GenBank/DDBJ databases">
        <title>Tritrichomonas musculus Genome.</title>
        <authorList>
            <person name="Alves-Ferreira E."/>
            <person name="Grigg M."/>
            <person name="Lorenzi H."/>
            <person name="Galac M."/>
        </authorList>
    </citation>
    <scope>NUCLEOTIDE SEQUENCE [LARGE SCALE GENOMIC DNA]</scope>
    <source>
        <strain evidence="3 4">EAF2021</strain>
    </source>
</reference>
<feature type="transmembrane region" description="Helical" evidence="1">
    <location>
        <begin position="214"/>
        <end position="239"/>
    </location>
</feature>
<protein>
    <submittedName>
        <fullName evidence="3">Uncharacterized protein</fullName>
    </submittedName>
</protein>
<comment type="caution">
    <text evidence="3">The sequence shown here is derived from an EMBL/GenBank/DDBJ whole genome shotgun (WGS) entry which is preliminary data.</text>
</comment>